<evidence type="ECO:0000313" key="2">
    <source>
        <dbReference type="Proteomes" id="UP000215914"/>
    </source>
</evidence>
<name>A0A9K3DKS4_HELAN</name>
<reference evidence="1" key="2">
    <citation type="submission" date="2020-06" db="EMBL/GenBank/DDBJ databases">
        <title>Helianthus annuus Genome sequencing and assembly Release 2.</title>
        <authorList>
            <person name="Gouzy J."/>
            <person name="Langlade N."/>
            <person name="Munos S."/>
        </authorList>
    </citation>
    <scope>NUCLEOTIDE SEQUENCE</scope>
    <source>
        <tissue evidence="1">Leaves</tissue>
    </source>
</reference>
<keyword evidence="2" id="KW-1185">Reference proteome</keyword>
<dbReference type="AlphaFoldDB" id="A0A9K3DKS4"/>
<gene>
    <name evidence="1" type="ORF">HanXRQr2_Chr17g0821551</name>
</gene>
<accession>A0A9K3DKS4</accession>
<reference evidence="1" key="1">
    <citation type="journal article" date="2017" name="Nature">
        <title>The sunflower genome provides insights into oil metabolism, flowering and Asterid evolution.</title>
        <authorList>
            <person name="Badouin H."/>
            <person name="Gouzy J."/>
            <person name="Grassa C.J."/>
            <person name="Murat F."/>
            <person name="Staton S.E."/>
            <person name="Cottret L."/>
            <person name="Lelandais-Briere C."/>
            <person name="Owens G.L."/>
            <person name="Carrere S."/>
            <person name="Mayjonade B."/>
            <person name="Legrand L."/>
            <person name="Gill N."/>
            <person name="Kane N.C."/>
            <person name="Bowers J.E."/>
            <person name="Hubner S."/>
            <person name="Bellec A."/>
            <person name="Berard A."/>
            <person name="Berges H."/>
            <person name="Blanchet N."/>
            <person name="Boniface M.C."/>
            <person name="Brunel D."/>
            <person name="Catrice O."/>
            <person name="Chaidir N."/>
            <person name="Claudel C."/>
            <person name="Donnadieu C."/>
            <person name="Faraut T."/>
            <person name="Fievet G."/>
            <person name="Helmstetter N."/>
            <person name="King M."/>
            <person name="Knapp S.J."/>
            <person name="Lai Z."/>
            <person name="Le Paslier M.C."/>
            <person name="Lippi Y."/>
            <person name="Lorenzon L."/>
            <person name="Mandel J.R."/>
            <person name="Marage G."/>
            <person name="Marchand G."/>
            <person name="Marquand E."/>
            <person name="Bret-Mestries E."/>
            <person name="Morien E."/>
            <person name="Nambeesan S."/>
            <person name="Nguyen T."/>
            <person name="Pegot-Espagnet P."/>
            <person name="Pouilly N."/>
            <person name="Raftis F."/>
            <person name="Sallet E."/>
            <person name="Schiex T."/>
            <person name="Thomas J."/>
            <person name="Vandecasteele C."/>
            <person name="Vares D."/>
            <person name="Vear F."/>
            <person name="Vautrin S."/>
            <person name="Crespi M."/>
            <person name="Mangin B."/>
            <person name="Burke J.M."/>
            <person name="Salse J."/>
            <person name="Munos S."/>
            <person name="Vincourt P."/>
            <person name="Rieseberg L.H."/>
            <person name="Langlade N.B."/>
        </authorList>
    </citation>
    <scope>NUCLEOTIDE SEQUENCE</scope>
    <source>
        <tissue evidence="1">Leaves</tissue>
    </source>
</reference>
<organism evidence="1 2">
    <name type="scientific">Helianthus annuus</name>
    <name type="common">Common sunflower</name>
    <dbReference type="NCBI Taxonomy" id="4232"/>
    <lineage>
        <taxon>Eukaryota</taxon>
        <taxon>Viridiplantae</taxon>
        <taxon>Streptophyta</taxon>
        <taxon>Embryophyta</taxon>
        <taxon>Tracheophyta</taxon>
        <taxon>Spermatophyta</taxon>
        <taxon>Magnoliopsida</taxon>
        <taxon>eudicotyledons</taxon>
        <taxon>Gunneridae</taxon>
        <taxon>Pentapetalae</taxon>
        <taxon>asterids</taxon>
        <taxon>campanulids</taxon>
        <taxon>Asterales</taxon>
        <taxon>Asteraceae</taxon>
        <taxon>Asteroideae</taxon>
        <taxon>Heliantheae alliance</taxon>
        <taxon>Heliantheae</taxon>
        <taxon>Helianthus</taxon>
    </lineage>
</organism>
<comment type="caution">
    <text evidence="1">The sequence shown here is derived from an EMBL/GenBank/DDBJ whole genome shotgun (WGS) entry which is preliminary data.</text>
</comment>
<protein>
    <submittedName>
        <fullName evidence="1">Uncharacterized protein</fullName>
    </submittedName>
</protein>
<sequence>MQWREMGPKDKVKDDGPPKDAYVENALFKRLYQCPSECTVIPEGALVMAGMSMLWRDIRLYPSFQRDDEGKWSLFDFVDPPRNAALRATDRVIGEQEPDVLKIRLEQFLLPAVPADSAAYISQPPPSGGSGVSAAEAKKPIRVRVIGRKYMAVGAATSVVTVGDSVPAGGVAVISVAAELVSPTRVSKKKEGYSCPDCL</sequence>
<proteinExistence type="predicted"/>
<dbReference type="Proteomes" id="UP000215914">
    <property type="component" value="Unassembled WGS sequence"/>
</dbReference>
<dbReference type="Gramene" id="mRNA:HanXRQr2_Chr17g0821551">
    <property type="protein sequence ID" value="mRNA:HanXRQr2_Chr17g0821551"/>
    <property type="gene ID" value="HanXRQr2_Chr17g0821551"/>
</dbReference>
<dbReference type="EMBL" id="MNCJ02000332">
    <property type="protein sequence ID" value="KAF5757005.1"/>
    <property type="molecule type" value="Genomic_DNA"/>
</dbReference>
<evidence type="ECO:0000313" key="1">
    <source>
        <dbReference type="EMBL" id="KAF5757005.1"/>
    </source>
</evidence>